<evidence type="ECO:0000256" key="6">
    <source>
        <dbReference type="SAM" id="Phobius"/>
    </source>
</evidence>
<dbReference type="InterPro" id="IPR006634">
    <property type="entry name" value="TLC-dom"/>
</dbReference>
<dbReference type="GO" id="GO:0050291">
    <property type="term" value="F:sphingosine N-acyltransferase activity"/>
    <property type="evidence" value="ECO:0007669"/>
    <property type="project" value="InterPro"/>
</dbReference>
<keyword evidence="2 5" id="KW-0812">Transmembrane</keyword>
<evidence type="ECO:0000256" key="3">
    <source>
        <dbReference type="ARBA" id="ARBA00022989"/>
    </source>
</evidence>
<dbReference type="RefSeq" id="XP_012895359.1">
    <property type="nucleotide sequence ID" value="XM_013039905.1"/>
</dbReference>
<feature type="transmembrane region" description="Helical" evidence="6">
    <location>
        <begin position="388"/>
        <end position="417"/>
    </location>
</feature>
<dbReference type="GO" id="GO:0016020">
    <property type="term" value="C:membrane"/>
    <property type="evidence" value="ECO:0007669"/>
    <property type="project" value="UniProtKB-SubCell"/>
</dbReference>
<dbReference type="InterPro" id="IPR016439">
    <property type="entry name" value="Lag1/Lac1-like"/>
</dbReference>
<feature type="transmembrane region" description="Helical" evidence="6">
    <location>
        <begin position="489"/>
        <end position="509"/>
    </location>
</feature>
<evidence type="ECO:0000256" key="5">
    <source>
        <dbReference type="PROSITE-ProRule" id="PRU00205"/>
    </source>
</evidence>
<dbReference type="PROSITE" id="PS50922">
    <property type="entry name" value="TLC"/>
    <property type="match status" value="1"/>
</dbReference>
<feature type="transmembrane region" description="Helical" evidence="6">
    <location>
        <begin position="244"/>
        <end position="266"/>
    </location>
</feature>
<keyword evidence="9" id="KW-1185">Reference proteome</keyword>
<evidence type="ECO:0000256" key="4">
    <source>
        <dbReference type="ARBA" id="ARBA00023136"/>
    </source>
</evidence>
<dbReference type="OrthoDB" id="537032at2759"/>
<protein>
    <recommendedName>
        <fullName evidence="7">TLC domain-containing protein</fullName>
    </recommendedName>
</protein>
<dbReference type="AlphaFoldDB" id="D8LZS2"/>
<feature type="transmembrane region" description="Helical" evidence="6">
    <location>
        <begin position="292"/>
        <end position="321"/>
    </location>
</feature>
<keyword evidence="4 5" id="KW-0472">Membrane</keyword>
<evidence type="ECO:0000256" key="2">
    <source>
        <dbReference type="ARBA" id="ARBA00022692"/>
    </source>
</evidence>
<feature type="transmembrane region" description="Helical" evidence="6">
    <location>
        <begin position="457"/>
        <end position="477"/>
    </location>
</feature>
<keyword evidence="3 6" id="KW-1133">Transmembrane helix</keyword>
<gene>
    <name evidence="8" type="ORF">GSBLH_T00006279001</name>
</gene>
<feature type="transmembrane region" description="Helical" evidence="6">
    <location>
        <begin position="432"/>
        <end position="452"/>
    </location>
</feature>
<feature type="transmembrane region" description="Helical" evidence="6">
    <location>
        <begin position="333"/>
        <end position="353"/>
    </location>
</feature>
<evidence type="ECO:0000313" key="9">
    <source>
        <dbReference type="Proteomes" id="UP000008312"/>
    </source>
</evidence>
<sequence length="536" mass="61853">MIKDTLYNVLFASKDGRALHRVLICQTNSARLCTSNPTIQIKASCLPPSWFVSLVPYMQIPVGYGECVSMDIDRTQKQMCTASTDKFCYAMNLQCCCVSSRIRCPTAAKRARFTSRCKYIAISGDNHLVSLVEPGNEKIKLSFSISEYSDLFACNPERNMIAVVMGKKDDRKINYYVEIVKFEFFTTFLLLTLSVIIAMKPEASSSGIAAVDEAVKNPELMINYNIDDSMSPIHLFFRDYTGTILAYIAIISFYLVIVLPSSWVSWLTPFFQIHGKIDVEGQTLYEKSINDLYTVVSFTFLLLIVRYFLCNTLFSLIAKWLKIENRTVLDGSLLHLFIFYRIVFGLQICGIFDEEYFKVFYMIQCAFYFHLIVLLFTEKHRKDMWAMFIHHIITIALITISYITNFTRIGLVVFAIFDCADGLLSLSKIMQYAWWVIPGYICFAIFTVLWIYTRHYLVIVVMVSIATQAQQYLPIIWDPAHGYFVSRTWSKPVFLTLFGLLELLQILWLKNILRLIYNQLFHGVLIGDDRSCKDEE</sequence>
<name>D8LZS2_BLAHO</name>
<feature type="transmembrane region" description="Helical" evidence="6">
    <location>
        <begin position="175"/>
        <end position="198"/>
    </location>
</feature>
<evidence type="ECO:0000259" key="7">
    <source>
        <dbReference type="PROSITE" id="PS50922"/>
    </source>
</evidence>
<feature type="domain" description="TLC" evidence="7">
    <location>
        <begin position="279"/>
        <end position="521"/>
    </location>
</feature>
<proteinExistence type="predicted"/>
<dbReference type="SMART" id="SM00724">
    <property type="entry name" value="TLC"/>
    <property type="match status" value="1"/>
</dbReference>
<organism evidence="8">
    <name type="scientific">Blastocystis hominis</name>
    <dbReference type="NCBI Taxonomy" id="12968"/>
    <lineage>
        <taxon>Eukaryota</taxon>
        <taxon>Sar</taxon>
        <taxon>Stramenopiles</taxon>
        <taxon>Bigyra</taxon>
        <taxon>Opalozoa</taxon>
        <taxon>Opalinata</taxon>
        <taxon>Blastocystidae</taxon>
        <taxon>Blastocystis</taxon>
    </lineage>
</organism>
<comment type="subcellular location">
    <subcellularLocation>
        <location evidence="1">Membrane</location>
        <topology evidence="1">Multi-pass membrane protein</topology>
    </subcellularLocation>
</comment>
<evidence type="ECO:0000313" key="8">
    <source>
        <dbReference type="EMBL" id="CBK21311.2"/>
    </source>
</evidence>
<dbReference type="Pfam" id="PF03798">
    <property type="entry name" value="TRAM_LAG1_CLN8"/>
    <property type="match status" value="1"/>
</dbReference>
<dbReference type="EMBL" id="FN668641">
    <property type="protein sequence ID" value="CBK21311.2"/>
    <property type="molecule type" value="Genomic_DNA"/>
</dbReference>
<dbReference type="PANTHER" id="PTHR12560">
    <property type="entry name" value="LONGEVITY ASSURANCE FACTOR 1 LAG1"/>
    <property type="match status" value="1"/>
</dbReference>
<dbReference type="Proteomes" id="UP000008312">
    <property type="component" value="Unassembled WGS sequence"/>
</dbReference>
<accession>D8LZS2</accession>
<reference evidence="8" key="1">
    <citation type="submission" date="2010-02" db="EMBL/GenBank/DDBJ databases">
        <title>Sequencing and annotation of the Blastocystis hominis genome.</title>
        <authorList>
            <person name="Wincker P."/>
        </authorList>
    </citation>
    <scope>NUCLEOTIDE SEQUENCE</scope>
    <source>
        <strain evidence="8">Singapore isolate B</strain>
    </source>
</reference>
<dbReference type="GO" id="GO:0046513">
    <property type="term" value="P:ceramide biosynthetic process"/>
    <property type="evidence" value="ECO:0007669"/>
    <property type="project" value="InterPro"/>
</dbReference>
<dbReference type="InParanoid" id="D8LZS2"/>
<feature type="transmembrane region" description="Helical" evidence="6">
    <location>
        <begin position="359"/>
        <end position="376"/>
    </location>
</feature>
<evidence type="ECO:0000256" key="1">
    <source>
        <dbReference type="ARBA" id="ARBA00004141"/>
    </source>
</evidence>
<dbReference type="GeneID" id="24922404"/>
<dbReference type="PANTHER" id="PTHR12560:SF0">
    <property type="entry name" value="LD18904P"/>
    <property type="match status" value="1"/>
</dbReference>